<dbReference type="Gene3D" id="1.20.1640.10">
    <property type="entry name" value="Multidrug efflux transporter AcrB transmembrane domain"/>
    <property type="match status" value="1"/>
</dbReference>
<evidence type="ECO:0000256" key="2">
    <source>
        <dbReference type="ARBA" id="ARBA00022692"/>
    </source>
</evidence>
<gene>
    <name evidence="7" type="ORF">GCM10007414_19160</name>
</gene>
<evidence type="ECO:0000313" key="7">
    <source>
        <dbReference type="EMBL" id="GGB06014.1"/>
    </source>
</evidence>
<evidence type="ECO:0000256" key="4">
    <source>
        <dbReference type="ARBA" id="ARBA00023136"/>
    </source>
</evidence>
<organism evidence="7 8">
    <name type="scientific">Agarivorans gilvus</name>
    <dbReference type="NCBI Taxonomy" id="680279"/>
    <lineage>
        <taxon>Bacteria</taxon>
        <taxon>Pseudomonadati</taxon>
        <taxon>Pseudomonadota</taxon>
        <taxon>Gammaproteobacteria</taxon>
        <taxon>Alteromonadales</taxon>
        <taxon>Alteromonadaceae</taxon>
        <taxon>Agarivorans</taxon>
    </lineage>
</organism>
<evidence type="ECO:0000259" key="6">
    <source>
        <dbReference type="Pfam" id="PF03176"/>
    </source>
</evidence>
<reference evidence="8" key="1">
    <citation type="journal article" date="2019" name="Int. J. Syst. Evol. Microbiol.">
        <title>The Global Catalogue of Microorganisms (GCM) 10K type strain sequencing project: providing services to taxonomists for standard genome sequencing and annotation.</title>
        <authorList>
            <consortium name="The Broad Institute Genomics Platform"/>
            <consortium name="The Broad Institute Genome Sequencing Center for Infectious Disease"/>
            <person name="Wu L."/>
            <person name="Ma J."/>
        </authorList>
    </citation>
    <scope>NUCLEOTIDE SEQUENCE [LARGE SCALE GENOMIC DNA]</scope>
    <source>
        <strain evidence="8">CGMCC 1.10131</strain>
    </source>
</reference>
<dbReference type="InterPro" id="IPR004869">
    <property type="entry name" value="MMPL_dom"/>
</dbReference>
<accession>A0ABQ1I0Y1</accession>
<dbReference type="SUPFAM" id="SSF82866">
    <property type="entry name" value="Multidrug efflux transporter AcrB transmembrane domain"/>
    <property type="match status" value="1"/>
</dbReference>
<protein>
    <recommendedName>
        <fullName evidence="6">Membrane transport protein MMPL domain-containing protein</fullName>
    </recommendedName>
</protein>
<comment type="subcellular location">
    <subcellularLocation>
        <location evidence="1">Membrane</location>
        <topology evidence="1">Multi-pass membrane protein</topology>
    </subcellularLocation>
</comment>
<keyword evidence="2 5" id="KW-0812">Transmembrane</keyword>
<comment type="caution">
    <text evidence="7">The sequence shown here is derived from an EMBL/GenBank/DDBJ whole genome shotgun (WGS) entry which is preliminary data.</text>
</comment>
<feature type="transmembrane region" description="Helical" evidence="5">
    <location>
        <begin position="12"/>
        <end position="31"/>
    </location>
</feature>
<evidence type="ECO:0000256" key="3">
    <source>
        <dbReference type="ARBA" id="ARBA00022989"/>
    </source>
</evidence>
<feature type="transmembrane region" description="Helical" evidence="5">
    <location>
        <begin position="82"/>
        <end position="110"/>
    </location>
</feature>
<keyword evidence="8" id="KW-1185">Reference proteome</keyword>
<evidence type="ECO:0000256" key="5">
    <source>
        <dbReference type="SAM" id="Phobius"/>
    </source>
</evidence>
<keyword evidence="3 5" id="KW-1133">Transmembrane helix</keyword>
<feature type="transmembrane region" description="Helical" evidence="5">
    <location>
        <begin position="58"/>
        <end position="76"/>
    </location>
</feature>
<dbReference type="RefSeq" id="WP_157051667.1">
    <property type="nucleotide sequence ID" value="NZ_BMDY01000010.1"/>
</dbReference>
<feature type="domain" description="Membrane transport protein MMPL" evidence="6">
    <location>
        <begin position="10"/>
        <end position="107"/>
    </location>
</feature>
<proteinExistence type="predicted"/>
<evidence type="ECO:0000256" key="1">
    <source>
        <dbReference type="ARBA" id="ARBA00004141"/>
    </source>
</evidence>
<dbReference type="Proteomes" id="UP000651977">
    <property type="component" value="Unassembled WGS sequence"/>
</dbReference>
<evidence type="ECO:0000313" key="8">
    <source>
        <dbReference type="Proteomes" id="UP000651977"/>
    </source>
</evidence>
<name>A0ABQ1I0Y1_9ALTE</name>
<dbReference type="EMBL" id="BMDY01000010">
    <property type="protein sequence ID" value="GGB06014.1"/>
    <property type="molecule type" value="Genomic_DNA"/>
</dbReference>
<keyword evidence="4 5" id="KW-0472">Membrane</keyword>
<dbReference type="Pfam" id="PF03176">
    <property type="entry name" value="MMPL"/>
    <property type="match status" value="1"/>
</dbReference>
<sequence>MLSTMAAAHWTGMALNMANIIVIPLIFGLGVDNGSHIVERFRSVASVRAFYQSSTPKAAILSSLTTMATFGSLLFAEHRGMYSIGFLLSIAIGFLLLYSLTVLPALLFGVKQHAK</sequence>